<proteinExistence type="predicted"/>
<sequence>MYEREQKRREDEFKENEARIAAERERKAEQEKEAERRAKMSPEELAAEVSPFAATVPHFPVLNEPHHSAEFILSEANGQRSRGAAYFADPATIYVGMPVKKTAEATATQPATYVPAAVGADCMALCIYAGGTIPGEGLRTAVIVRDAEVNKNLISWGAITAPEQVIGMQTLATNGIIAR</sequence>
<organism evidence="2 3">
    <name type="scientific">Bradyrhizobium barranii subsp. apii</name>
    <dbReference type="NCBI Taxonomy" id="2819348"/>
    <lineage>
        <taxon>Bacteria</taxon>
        <taxon>Pseudomonadati</taxon>
        <taxon>Pseudomonadota</taxon>
        <taxon>Alphaproteobacteria</taxon>
        <taxon>Hyphomicrobiales</taxon>
        <taxon>Nitrobacteraceae</taxon>
        <taxon>Bradyrhizobium</taxon>
        <taxon>Bradyrhizobium barranii</taxon>
    </lineage>
</organism>
<reference evidence="2" key="2">
    <citation type="submission" date="2022-04" db="EMBL/GenBank/DDBJ databases">
        <authorList>
            <person name="Bromfield E.S.P."/>
            <person name="Cloutier S."/>
        </authorList>
    </citation>
    <scope>NUCLEOTIDE SEQUENCE</scope>
    <source>
        <strain evidence="2">1S5</strain>
    </source>
</reference>
<dbReference type="AlphaFoldDB" id="A0A8T5VIP0"/>
<dbReference type="InterPro" id="IPR004195">
    <property type="entry name" value="Head_decoration_D"/>
</dbReference>
<feature type="compositionally biased region" description="Basic and acidic residues" evidence="1">
    <location>
        <begin position="1"/>
        <end position="42"/>
    </location>
</feature>
<evidence type="ECO:0000256" key="1">
    <source>
        <dbReference type="SAM" id="MobiDB-lite"/>
    </source>
</evidence>
<accession>A0A8T5VIP0</accession>
<reference evidence="2" key="1">
    <citation type="journal article" date="2017" name="Syst. Appl. Microbiol.">
        <title>Soybeans inoculated with root zone soils of Canadian native legumes harbour diverse and novel Bradyrhizobium spp. that possess agricultural potential.</title>
        <authorList>
            <person name="Bromfield E.S.P."/>
            <person name="Cloutier S."/>
            <person name="Tambong J.T."/>
            <person name="Tran Thi T.V."/>
        </authorList>
    </citation>
    <scope>NUCLEOTIDE SEQUENCE</scope>
    <source>
        <strain evidence="2">1S5</strain>
    </source>
</reference>
<name>A0A8T5VIP0_9BRAD</name>
<gene>
    <name evidence="2" type="ORF">HAP41_0000020575</name>
</gene>
<dbReference type="Proteomes" id="UP000551709">
    <property type="component" value="Chromosome"/>
</dbReference>
<evidence type="ECO:0000313" key="3">
    <source>
        <dbReference type="Proteomes" id="UP000551709"/>
    </source>
</evidence>
<dbReference type="EMBL" id="CP096255">
    <property type="protein sequence ID" value="UPT91107.1"/>
    <property type="molecule type" value="Genomic_DNA"/>
</dbReference>
<protein>
    <submittedName>
        <fullName evidence="2">Head decoration protein</fullName>
    </submittedName>
</protein>
<feature type="region of interest" description="Disordered" evidence="1">
    <location>
        <begin position="1"/>
        <end position="45"/>
    </location>
</feature>
<evidence type="ECO:0000313" key="2">
    <source>
        <dbReference type="EMBL" id="UPT91107.1"/>
    </source>
</evidence>
<dbReference type="RefSeq" id="WP_166097242.1">
    <property type="nucleotide sequence ID" value="NZ_CP096251.1"/>
</dbReference>
<dbReference type="Pfam" id="PF02924">
    <property type="entry name" value="HDPD"/>
    <property type="match status" value="1"/>
</dbReference>